<keyword evidence="2" id="KW-1185">Reference proteome</keyword>
<sequence length="418" mass="44325">MNLIAQQSDNPSLLGQRASEAATSAIRDVEQARTAAVNPAYRAAGADRVPVEGVQALLDDIAAMTAADTTGVLSGTLNDLRNRLTARPAQAGRPATRTPVMGPNGQIIRYRQTPAVDAVPALPSTDIENLDRTRKYFRDRMDLPQIGQDAITKEQNAAVTGMLTRLDDLMTQHSSNFAAGKQQYADITRDVVEPVALGPLGKVAAAQETTAAGNAILPANPLTGSRDETIDAITRLMDQDPATTTGLIRQNLADRFHSAATDTQEGANEFVGSKYHKDIAGNEPRRQTLDAALSALPDQRAATTMPELLDVLQATGRRKPIGSATAFNSALQSELGTGSLLATPFRTGAKTISSFGTNIGNALTQATQRNNMRQLADLFTDPNSVEMILSAMTRRPGLAIGETLRRSGAQSGAASIDQ</sequence>
<reference evidence="1 2" key="1">
    <citation type="submission" date="2023-07" db="EMBL/GenBank/DDBJ databases">
        <title>Genomic Encyclopedia of Type Strains, Phase IV (KMG-IV): sequencing the most valuable type-strain genomes for metagenomic binning, comparative biology and taxonomic classification.</title>
        <authorList>
            <person name="Goeker M."/>
        </authorList>
    </citation>
    <scope>NUCLEOTIDE SEQUENCE [LARGE SCALE GENOMIC DNA]</scope>
    <source>
        <strain evidence="1 2">DSM 1112</strain>
    </source>
</reference>
<dbReference type="Proteomes" id="UP001230207">
    <property type="component" value="Unassembled WGS sequence"/>
</dbReference>
<dbReference type="EMBL" id="JAUSVF010000001">
    <property type="protein sequence ID" value="MDQ0317983.1"/>
    <property type="molecule type" value="Genomic_DNA"/>
</dbReference>
<accession>A0ABU0BIA8</accession>
<proteinExistence type="predicted"/>
<dbReference type="RefSeq" id="WP_307225652.1">
    <property type="nucleotide sequence ID" value="NZ_JAUSVF010000001.1"/>
</dbReference>
<comment type="caution">
    <text evidence="1">The sequence shown here is derived from an EMBL/GenBank/DDBJ whole genome shotgun (WGS) entry which is preliminary data.</text>
</comment>
<gene>
    <name evidence="1" type="ORF">QO002_000121</name>
</gene>
<evidence type="ECO:0000313" key="2">
    <source>
        <dbReference type="Proteomes" id="UP001230207"/>
    </source>
</evidence>
<organism evidence="1 2">
    <name type="scientific">Pararhizobium capsulatum DSM 1112</name>
    <dbReference type="NCBI Taxonomy" id="1121113"/>
    <lineage>
        <taxon>Bacteria</taxon>
        <taxon>Pseudomonadati</taxon>
        <taxon>Pseudomonadota</taxon>
        <taxon>Alphaproteobacteria</taxon>
        <taxon>Hyphomicrobiales</taxon>
        <taxon>Rhizobiaceae</taxon>
        <taxon>Rhizobium/Agrobacterium group</taxon>
        <taxon>Pararhizobium</taxon>
    </lineage>
</organism>
<name>A0ABU0BIA8_9HYPH</name>
<evidence type="ECO:0000313" key="1">
    <source>
        <dbReference type="EMBL" id="MDQ0317983.1"/>
    </source>
</evidence>
<protein>
    <submittedName>
        <fullName evidence="1">Uncharacterized protein</fullName>
    </submittedName>
</protein>